<dbReference type="InterPro" id="IPR000999">
    <property type="entry name" value="RNase_III_dom"/>
</dbReference>
<feature type="transmembrane region" description="Helical" evidence="1">
    <location>
        <begin position="583"/>
        <end position="601"/>
    </location>
</feature>
<dbReference type="InterPro" id="IPR036389">
    <property type="entry name" value="RNase_III_sf"/>
</dbReference>
<evidence type="ECO:0000313" key="4">
    <source>
        <dbReference type="Proteomes" id="UP000232875"/>
    </source>
</evidence>
<accession>A0A2N1JCL3</accession>
<organism evidence="3 4">
    <name type="scientific">Malassezia vespertilionis</name>
    <dbReference type="NCBI Taxonomy" id="2020962"/>
    <lineage>
        <taxon>Eukaryota</taxon>
        <taxon>Fungi</taxon>
        <taxon>Dikarya</taxon>
        <taxon>Basidiomycota</taxon>
        <taxon>Ustilaginomycotina</taxon>
        <taxon>Malasseziomycetes</taxon>
        <taxon>Malasseziales</taxon>
        <taxon>Malasseziaceae</taxon>
        <taxon>Malassezia</taxon>
    </lineage>
</organism>
<dbReference type="PANTHER" id="PTHR12459">
    <property type="entry name" value="TRANSMEMBRANE PROTEIN 135-RELATED"/>
    <property type="match status" value="1"/>
</dbReference>
<keyword evidence="4" id="KW-1185">Reference proteome</keyword>
<dbReference type="PANTHER" id="PTHR12459:SF6">
    <property type="entry name" value="GB|AAD46013.1"/>
    <property type="match status" value="1"/>
</dbReference>
<dbReference type="Proteomes" id="UP000232875">
    <property type="component" value="Unassembled WGS sequence"/>
</dbReference>
<reference evidence="3 4" key="1">
    <citation type="submission" date="2017-10" db="EMBL/GenBank/DDBJ databases">
        <title>A novel species of cold-tolerant Malassezia isolated from bats.</title>
        <authorList>
            <person name="Lorch J.M."/>
            <person name="Palmer J.M."/>
            <person name="Vanderwolf K.J."/>
            <person name="Schmidt K.Z."/>
            <person name="Verant M.L."/>
            <person name="Weller T.J."/>
            <person name="Blehert D.S."/>
        </authorList>
    </citation>
    <scope>NUCLEOTIDE SEQUENCE [LARGE SCALE GENOMIC DNA]</scope>
    <source>
        <strain evidence="3 4">NWHC:44797-103</strain>
    </source>
</reference>
<name>A0A2N1JCL3_9BASI</name>
<keyword evidence="1" id="KW-1133">Transmembrane helix</keyword>
<dbReference type="Pfam" id="PF14622">
    <property type="entry name" value="Ribonucleas_3_3"/>
    <property type="match status" value="1"/>
</dbReference>
<dbReference type="OrthoDB" id="291792at2759"/>
<proteinExistence type="predicted"/>
<dbReference type="Gene3D" id="1.10.1520.10">
    <property type="entry name" value="Ribonuclease III domain"/>
    <property type="match status" value="1"/>
</dbReference>
<dbReference type="AlphaFoldDB" id="A0A2N1JCL3"/>
<sequence>MPVNIRSPAGPLGGNVQPEEMLSFLNSANFSPYHSSSSADTALLGSDAKLAQTALTHESWMYGLEGHNRRLAFLGRRALKTYLTLLFYDILAHTSSANPMSEADAQYLQNILSSPQGIDQLLSTHRLGDHVGRALKLENVMRWHPIMTLTFRSTLTHVMREGNEVLGKIGQHEKLVIDMPVMEPNVVVYEEDEENENPSGLQTPNLSETMETLKRTLSFSGIQEMSGQSRAEVRRKIQNKVWRPKDEEARIPNDWERLLVHVVRAGARAFMLSYGLRSMMTFLLTLVKALRSRGKIEKVALKNAFVGEDTVRFALMFGVWSSLYKFVNNALRLLTPLPPGMTKTILKQRKAKAQARLLVADEPEGGLTMNSKHKKQDSNKKEWRHLSFYDPRVRYWHPYVSGAISSLALLVEKKSLAQSFGPQLFVRGLQGTYTMASTMGLVHIPHAAVLVFGIANAQIMFSWLSMPRFLPRAYKLWIDKASDLNPRVLESYQNAMHNGAPDPWALVDVLGGQLPEPSSTNPLQYPSRPGNKFSPRGISGTTFAKVRQWMDEGTVNHFPTCHLSHPHNNNHLLVTIQNFFISWKWIMPVYLTLYFVPTLFLRPKYLLKDPKTGFSRIFMGATRSSAFLATYIGIVKSTFCLLHELSDYFHYGPFKHTKWAQALDVFFAQDRLKMLPGFLSSLSLFVEDQRRRSELTAYVVPKALESFWAMGRVNGYFPSVPGGDYLLSAVSISLIMGTYSHHPESLSRLVSLVIYQFLGRN</sequence>
<evidence type="ECO:0000313" key="3">
    <source>
        <dbReference type="EMBL" id="PKI84288.1"/>
    </source>
</evidence>
<dbReference type="InterPro" id="IPR026749">
    <property type="entry name" value="Tmem135"/>
</dbReference>
<feature type="domain" description="RNase III" evidence="2">
    <location>
        <begin position="47"/>
        <end position="145"/>
    </location>
</feature>
<gene>
    <name evidence="3" type="ORF">MVES_001637</name>
</gene>
<dbReference type="SUPFAM" id="SSF69065">
    <property type="entry name" value="RNase III domain-like"/>
    <property type="match status" value="1"/>
</dbReference>
<keyword evidence="1" id="KW-0472">Membrane</keyword>
<dbReference type="GO" id="GO:0006396">
    <property type="term" value="P:RNA processing"/>
    <property type="evidence" value="ECO:0007669"/>
    <property type="project" value="InterPro"/>
</dbReference>
<evidence type="ECO:0000256" key="1">
    <source>
        <dbReference type="SAM" id="Phobius"/>
    </source>
</evidence>
<dbReference type="GO" id="GO:0004525">
    <property type="term" value="F:ribonuclease III activity"/>
    <property type="evidence" value="ECO:0007669"/>
    <property type="project" value="InterPro"/>
</dbReference>
<evidence type="ECO:0000259" key="2">
    <source>
        <dbReference type="Pfam" id="PF14622"/>
    </source>
</evidence>
<dbReference type="EMBL" id="KZ454989">
    <property type="protein sequence ID" value="PKI84288.1"/>
    <property type="molecule type" value="Genomic_DNA"/>
</dbReference>
<keyword evidence="1" id="KW-0812">Transmembrane</keyword>
<protein>
    <recommendedName>
        <fullName evidence="2">RNase III domain-containing protein</fullName>
    </recommendedName>
</protein>